<dbReference type="STRING" id="413882.AAW51_3862"/>
<dbReference type="EMBL" id="CP011371">
    <property type="protein sequence ID" value="AKJ30553.1"/>
    <property type="molecule type" value="Genomic_DNA"/>
</dbReference>
<evidence type="ECO:0000256" key="1">
    <source>
        <dbReference type="ARBA" id="ARBA00001974"/>
    </source>
</evidence>
<evidence type="ECO:0000259" key="7">
    <source>
        <dbReference type="Pfam" id="PF02770"/>
    </source>
</evidence>
<reference evidence="9 10" key="1">
    <citation type="submission" date="2015-05" db="EMBL/GenBank/DDBJ databases">
        <authorList>
            <person name="Tang B."/>
            <person name="Yu Y."/>
        </authorList>
    </citation>
    <scope>NUCLEOTIDE SEQUENCE [LARGE SCALE GENOMIC DNA]</scope>
    <source>
        <strain evidence="9 10">DSM 7029</strain>
    </source>
</reference>
<dbReference type="KEGG" id="pbh:AAW51_3862"/>
<dbReference type="InterPro" id="IPR009100">
    <property type="entry name" value="AcylCoA_DH/oxidase_NM_dom_sf"/>
</dbReference>
<organism evidence="9 10">
    <name type="scientific">Caldimonas brevitalea</name>
    <dbReference type="NCBI Taxonomy" id="413882"/>
    <lineage>
        <taxon>Bacteria</taxon>
        <taxon>Pseudomonadati</taxon>
        <taxon>Pseudomonadota</taxon>
        <taxon>Betaproteobacteria</taxon>
        <taxon>Burkholderiales</taxon>
        <taxon>Sphaerotilaceae</taxon>
        <taxon>Caldimonas</taxon>
    </lineage>
</organism>
<protein>
    <submittedName>
        <fullName evidence="9">Acyl-CoA dehydrogenase</fullName>
    </submittedName>
</protein>
<comment type="cofactor">
    <cofactor evidence="1">
        <name>FAD</name>
        <dbReference type="ChEBI" id="CHEBI:57692"/>
    </cofactor>
</comment>
<dbReference type="Pfam" id="PF02770">
    <property type="entry name" value="Acyl-CoA_dh_M"/>
    <property type="match status" value="1"/>
</dbReference>
<evidence type="ECO:0000256" key="2">
    <source>
        <dbReference type="ARBA" id="ARBA00009347"/>
    </source>
</evidence>
<evidence type="ECO:0000256" key="4">
    <source>
        <dbReference type="ARBA" id="ARBA00022827"/>
    </source>
</evidence>
<dbReference type="InterPro" id="IPR037069">
    <property type="entry name" value="AcylCoA_DH/ox_N_sf"/>
</dbReference>
<keyword evidence="10" id="KW-1185">Reference proteome</keyword>
<dbReference type="OrthoDB" id="9770681at2"/>
<evidence type="ECO:0000256" key="3">
    <source>
        <dbReference type="ARBA" id="ARBA00022630"/>
    </source>
</evidence>
<dbReference type="Proteomes" id="UP000035352">
    <property type="component" value="Chromosome"/>
</dbReference>
<dbReference type="PANTHER" id="PTHR43292">
    <property type="entry name" value="ACYL-COA DEHYDROGENASE"/>
    <property type="match status" value="1"/>
</dbReference>
<dbReference type="Gene3D" id="2.40.110.10">
    <property type="entry name" value="Butyryl-CoA Dehydrogenase, subunit A, domain 2"/>
    <property type="match status" value="1"/>
</dbReference>
<accession>A0A0G3BRD9</accession>
<evidence type="ECO:0000313" key="9">
    <source>
        <dbReference type="EMBL" id="AKJ30553.1"/>
    </source>
</evidence>
<dbReference type="InterPro" id="IPR006091">
    <property type="entry name" value="Acyl-CoA_Oxase/DH_mid-dom"/>
</dbReference>
<dbReference type="InterPro" id="IPR009075">
    <property type="entry name" value="AcylCo_DH/oxidase_C"/>
</dbReference>
<sequence>MNLDFTADEQAFREEVRAFVRDQLPAPIRHKVLNGLHLTKQDHVTWQRTLHDQGWGGPSWPERFGGTGWDPVRQYIFEEECAAGGAPRLIPFGLKMVAPVIMAFGNATQQQRYLPKILAAEEWWCQGYSEPGAGSDLASLRTRAERIGDRYIVNGQKTWNTLGQHADWIFCLVRTDLDVKPQRGISFLLIDMRTPGITVRPIITMDGAHEVNEVWFENVEVPVENLVGEENQGWTYAKFLLGHERTNIAGIGIAKRELARLKRIATIERKRGRPLIDDPLFAAKLAEVEIDLTALELTNLRVLSAEAEKRAPGPEASILKIKGTEIQQAITELLVQAVGPYALPYRREALEAGYQQDPVGPAHAASLAANYLNMRKLSIYGGSNEIQKNIISQQMLGL</sequence>
<comment type="similarity">
    <text evidence="2">Belongs to the acyl-CoA dehydrogenase family.</text>
</comment>
<feature type="domain" description="Acyl-CoA dehydrogenase/oxidase C-terminal" evidence="6">
    <location>
        <begin position="231"/>
        <end position="396"/>
    </location>
</feature>
<dbReference type="InterPro" id="IPR036250">
    <property type="entry name" value="AcylCo_DH-like_C"/>
</dbReference>
<dbReference type="PANTHER" id="PTHR43292:SF3">
    <property type="entry name" value="ACYL-COA DEHYDROGENASE FADE29"/>
    <property type="match status" value="1"/>
</dbReference>
<proteinExistence type="inferred from homology"/>
<keyword evidence="3" id="KW-0285">Flavoprotein</keyword>
<dbReference type="GO" id="GO:0050660">
    <property type="term" value="F:flavin adenine dinucleotide binding"/>
    <property type="evidence" value="ECO:0007669"/>
    <property type="project" value="InterPro"/>
</dbReference>
<evidence type="ECO:0000313" key="10">
    <source>
        <dbReference type="Proteomes" id="UP000035352"/>
    </source>
</evidence>
<dbReference type="FunFam" id="2.40.110.10:FF:000011">
    <property type="entry name" value="Acyl-CoA dehydrogenase FadE34"/>
    <property type="match status" value="1"/>
</dbReference>
<dbReference type="GO" id="GO:0016627">
    <property type="term" value="F:oxidoreductase activity, acting on the CH-CH group of donors"/>
    <property type="evidence" value="ECO:0007669"/>
    <property type="project" value="InterPro"/>
</dbReference>
<feature type="domain" description="Acyl-CoA oxidase/dehydrogenase middle" evidence="7">
    <location>
        <begin position="125"/>
        <end position="219"/>
    </location>
</feature>
<dbReference type="InterPro" id="IPR046373">
    <property type="entry name" value="Acyl-CoA_Oxase/DH_mid-dom_sf"/>
</dbReference>
<dbReference type="SUPFAM" id="SSF47203">
    <property type="entry name" value="Acyl-CoA dehydrogenase C-terminal domain-like"/>
    <property type="match status" value="1"/>
</dbReference>
<gene>
    <name evidence="9" type="ORF">AAW51_3862</name>
</gene>
<keyword evidence="4" id="KW-0274">FAD</keyword>
<dbReference type="RefSeq" id="WP_047195899.1">
    <property type="nucleotide sequence ID" value="NZ_CP011371.1"/>
</dbReference>
<keyword evidence="5" id="KW-0560">Oxidoreductase</keyword>
<dbReference type="GO" id="GO:0005886">
    <property type="term" value="C:plasma membrane"/>
    <property type="evidence" value="ECO:0007669"/>
    <property type="project" value="TreeGrafter"/>
</dbReference>
<feature type="domain" description="Acyl-CoA dehydrogenase/oxidase N-terminal" evidence="8">
    <location>
        <begin position="6"/>
        <end position="120"/>
    </location>
</feature>
<name>A0A0G3BRD9_9BURK</name>
<dbReference type="InterPro" id="IPR013786">
    <property type="entry name" value="AcylCoA_DH/ox_N"/>
</dbReference>
<evidence type="ECO:0000259" key="6">
    <source>
        <dbReference type="Pfam" id="PF00441"/>
    </source>
</evidence>
<dbReference type="SUPFAM" id="SSF56645">
    <property type="entry name" value="Acyl-CoA dehydrogenase NM domain-like"/>
    <property type="match status" value="1"/>
</dbReference>
<dbReference type="Pfam" id="PF00441">
    <property type="entry name" value="Acyl-CoA_dh_1"/>
    <property type="match status" value="1"/>
</dbReference>
<dbReference type="Pfam" id="PF02771">
    <property type="entry name" value="Acyl-CoA_dh_N"/>
    <property type="match status" value="1"/>
</dbReference>
<dbReference type="AlphaFoldDB" id="A0A0G3BRD9"/>
<dbReference type="InterPro" id="IPR052161">
    <property type="entry name" value="Mycobact_Acyl-CoA_DH"/>
</dbReference>
<dbReference type="Gene3D" id="1.10.540.10">
    <property type="entry name" value="Acyl-CoA dehydrogenase/oxidase, N-terminal domain"/>
    <property type="match status" value="1"/>
</dbReference>
<dbReference type="Gene3D" id="1.20.140.10">
    <property type="entry name" value="Butyryl-CoA Dehydrogenase, subunit A, domain 3"/>
    <property type="match status" value="1"/>
</dbReference>
<evidence type="ECO:0000256" key="5">
    <source>
        <dbReference type="ARBA" id="ARBA00023002"/>
    </source>
</evidence>
<dbReference type="PATRIC" id="fig|413882.6.peg.4032"/>
<evidence type="ECO:0000259" key="8">
    <source>
        <dbReference type="Pfam" id="PF02771"/>
    </source>
</evidence>